<feature type="region of interest" description="Disordered" evidence="1">
    <location>
        <begin position="55"/>
        <end position="77"/>
    </location>
</feature>
<evidence type="ECO:0000256" key="1">
    <source>
        <dbReference type="SAM" id="MobiDB-lite"/>
    </source>
</evidence>
<sequence>MNECTKQHTLYSTGNSDQLNASSDEESVSSSVDALGTQDQILNDNFSDVDALPISADVSGRGSPNISGRDTPLSVHTEQPEDGNAFLLTLNPHARPLNFLRVANNEGVDHEGVEEDEGVLSSRSGEAENVQQQNRELPPLPTTSRKENRADIDEKFFKFEIPQPTRRERHTYSPATIIDLNQFFSHGAFLYSVKEYEVLFAIFANSENYDIPTATFVTPAPILSTIPPPSWPKITGNTPSGSLPLNVYASV</sequence>
<reference evidence="3" key="1">
    <citation type="submission" date="2022-11" db="UniProtKB">
        <authorList>
            <consortium name="WormBaseParasite"/>
        </authorList>
    </citation>
    <scope>IDENTIFICATION</scope>
</reference>
<feature type="region of interest" description="Disordered" evidence="1">
    <location>
        <begin position="108"/>
        <end position="149"/>
    </location>
</feature>
<name>A0A915HP73_ROMCU</name>
<feature type="compositionally biased region" description="Polar residues" evidence="1">
    <location>
        <begin position="121"/>
        <end position="135"/>
    </location>
</feature>
<dbReference type="WBParaSite" id="nRc.2.0.1.t03306-RA">
    <property type="protein sequence ID" value="nRc.2.0.1.t03306-RA"/>
    <property type="gene ID" value="nRc.2.0.1.g03306"/>
</dbReference>
<feature type="compositionally biased region" description="Polar residues" evidence="1">
    <location>
        <begin position="7"/>
        <end position="20"/>
    </location>
</feature>
<organism evidence="2 3">
    <name type="scientific">Romanomermis culicivorax</name>
    <name type="common">Nematode worm</name>
    <dbReference type="NCBI Taxonomy" id="13658"/>
    <lineage>
        <taxon>Eukaryota</taxon>
        <taxon>Metazoa</taxon>
        <taxon>Ecdysozoa</taxon>
        <taxon>Nematoda</taxon>
        <taxon>Enoplea</taxon>
        <taxon>Dorylaimia</taxon>
        <taxon>Mermithida</taxon>
        <taxon>Mermithoidea</taxon>
        <taxon>Mermithidae</taxon>
        <taxon>Romanomermis</taxon>
    </lineage>
</organism>
<evidence type="ECO:0000313" key="3">
    <source>
        <dbReference type="WBParaSite" id="nRc.2.0.1.t03306-RA"/>
    </source>
</evidence>
<feature type="region of interest" description="Disordered" evidence="1">
    <location>
        <begin position="1"/>
        <end position="36"/>
    </location>
</feature>
<keyword evidence="2" id="KW-1185">Reference proteome</keyword>
<accession>A0A915HP73</accession>
<proteinExistence type="predicted"/>
<protein>
    <submittedName>
        <fullName evidence="3">Uncharacterized protein</fullName>
    </submittedName>
</protein>
<dbReference type="AlphaFoldDB" id="A0A915HP73"/>
<dbReference type="Proteomes" id="UP000887565">
    <property type="component" value="Unplaced"/>
</dbReference>
<evidence type="ECO:0000313" key="2">
    <source>
        <dbReference type="Proteomes" id="UP000887565"/>
    </source>
</evidence>